<protein>
    <recommendedName>
        <fullName evidence="1">GmrSD restriction endonucleases N-terminal domain-containing protein</fullName>
    </recommendedName>
</protein>
<dbReference type="AlphaFoldDB" id="A0A8D4C421"/>
<dbReference type="RefSeq" id="WP_041107639.1">
    <property type="nucleotide sequence ID" value="NZ_CP007511.1"/>
</dbReference>
<dbReference type="Proteomes" id="UP000031271">
    <property type="component" value="Chromosome"/>
</dbReference>
<dbReference type="InterPro" id="IPR004919">
    <property type="entry name" value="GmrSD_N"/>
</dbReference>
<evidence type="ECO:0000313" key="4">
    <source>
        <dbReference type="Proteomes" id="UP000031271"/>
    </source>
</evidence>
<name>A0A8D4C421_9GAMM</name>
<sequence>MNQTLTSYASLFGKSQNDTHRIDRIEIPLIQRDYAQGRQGESVERIRRDFVDALYDAVMPGGDPISLDFIYGDVVDHTLYPLDGQQRLTTLFLLHWYLSWRAGAALEGQAWRNFSYSTRASARQFCDALATYQPPAGETRLREWIVDQAWYFHGWHHDSSISAMLVMLQALEQRFASASCESLEAAWKRLVDPIDPAISFHLLPAVTNQLTDDLYIKMNSRGKPLTPFENFKAHLEALLKGTCPHRVADFSLKIDTAWADTLWAYKDADHLIDDQFMRYFRFVFDLCTWREGGRSDSKANLDTLAQSLFDTSNAHGAEHLEFLFKAFDVWQDLDIHAEFSALLCTEPREDSSALLIFNPLRSQANQGTDLFGGCCRHYGEFEWSQAHSLLLYAVLLHRIHGTADFPRQLRIVRNLIESSGGGEMRIQNMAALLNDMQRIVVEATLEDVSTFNQKQVANERAKATLLAAHPALRETVHRLEDNRLLRGSLAVFDLDPSGDPSLFTQRANAFLRLFNDRHCWPELTGALLALGDYSRKLNRHGGYRLFELGSPNSESVWRELFMGRSDAELTEPLTRLLDHVAQNGGDLGVLKTIQRTFIEECERNQSLDWRYYLVKYPSMRRGTSGRYAVSQRGYSICMLDKTVMRSYYRDPYLFELASMSGLATANLWFYGYETERRRLERSNGIITLESVDEGWQLAEVPSDPDQLSRLADMCAVFDIGADYIFRVPQENQRDTVDRIVKGAELIRALNGIGL</sequence>
<evidence type="ECO:0000259" key="1">
    <source>
        <dbReference type="Pfam" id="PF03235"/>
    </source>
</evidence>
<organism evidence="2 4">
    <name type="scientific">Stutzerimonas balearica DSM 6083</name>
    <dbReference type="NCBI Taxonomy" id="1123016"/>
    <lineage>
        <taxon>Bacteria</taxon>
        <taxon>Pseudomonadati</taxon>
        <taxon>Pseudomonadota</taxon>
        <taxon>Gammaproteobacteria</taxon>
        <taxon>Pseudomonadales</taxon>
        <taxon>Pseudomonadaceae</taxon>
        <taxon>Stutzerimonas</taxon>
    </lineage>
</organism>
<reference evidence="4" key="1">
    <citation type="submission" date="2014-03" db="EMBL/GenBank/DDBJ databases">
        <title>Complete genome of Pseudomonas balearica DSM 6083T, a sewage water isolate from an enrichment with 2-methylnaphthalene.</title>
        <authorList>
            <person name="Salva-Serra F."/>
            <person name="Jaen-Luchoro D."/>
            <person name="Busquets A."/>
            <person name="Pena A."/>
            <person name="Gomila M."/>
            <person name="Bosch R."/>
            <person name="Nogales B."/>
            <person name="Garcia-Valdes E."/>
            <person name="Lalucat J."/>
            <person name="Bennasar A."/>
        </authorList>
    </citation>
    <scope>NUCLEOTIDE SEQUENCE [LARGE SCALE GENOMIC DNA]</scope>
    <source>
        <strain evidence="4">DSM 6083</strain>
    </source>
</reference>
<evidence type="ECO:0000313" key="5">
    <source>
        <dbReference type="Proteomes" id="UP000182276"/>
    </source>
</evidence>
<dbReference type="KEGG" id="pbm:CL52_16740"/>
<evidence type="ECO:0000313" key="3">
    <source>
        <dbReference type="EMBL" id="SDM72149.1"/>
    </source>
</evidence>
<gene>
    <name evidence="2" type="ORF">CL52_16740</name>
    <name evidence="3" type="ORF">SAMN05660875_1089</name>
</gene>
<keyword evidence="5" id="KW-1185">Reference proteome</keyword>
<reference evidence="2 4" key="3">
    <citation type="journal article" name="Genome Announc.">
        <title>Complete Genome Sequence of Pseudomonas balearica DSM 6083T.</title>
        <authorList>
            <person name="Bennasar-Figueras A."/>
            <person name="Salva-Serra F."/>
            <person name="Jaen-Luchoro D."/>
            <person name="Segui C."/>
            <person name="Aliaga F."/>
            <person name="Busquets A."/>
            <person name="Gomila M."/>
            <person name="Moore E.R."/>
            <person name="Lalucat J."/>
        </authorList>
    </citation>
    <scope>NUCLEOTIDE SEQUENCE [LARGE SCALE GENOMIC DNA]</scope>
    <source>
        <strain evidence="4">DSM 6083</strain>
        <strain evidence="2">DSM6083</strain>
    </source>
</reference>
<dbReference type="Pfam" id="PF03235">
    <property type="entry name" value="GmrSD_N"/>
    <property type="match status" value="1"/>
</dbReference>
<reference evidence="3 5" key="2">
    <citation type="submission" date="2016-10" db="EMBL/GenBank/DDBJ databases">
        <authorList>
            <person name="Varghese N."/>
            <person name="Submissions S."/>
        </authorList>
    </citation>
    <scope>NUCLEOTIDE SEQUENCE [LARGE SCALE GENOMIC DNA]</scope>
    <source>
        <strain evidence="3 5">DSM 6083</strain>
    </source>
</reference>
<proteinExistence type="predicted"/>
<dbReference type="Proteomes" id="UP000182276">
    <property type="component" value="Unassembled WGS sequence"/>
</dbReference>
<evidence type="ECO:0000313" key="2">
    <source>
        <dbReference type="EMBL" id="AJE16600.1"/>
    </source>
</evidence>
<feature type="domain" description="GmrSD restriction endonucleases N-terminal" evidence="1">
    <location>
        <begin position="17"/>
        <end position="235"/>
    </location>
</feature>
<dbReference type="EMBL" id="CP007511">
    <property type="protein sequence ID" value="AJE16600.1"/>
    <property type="molecule type" value="Genomic_DNA"/>
</dbReference>
<dbReference type="GeneID" id="77261531"/>
<dbReference type="EMBL" id="FNHO01000008">
    <property type="protein sequence ID" value="SDM72149.1"/>
    <property type="molecule type" value="Genomic_DNA"/>
</dbReference>
<accession>A0A8D4C421</accession>